<proteinExistence type="predicted"/>
<dbReference type="AlphaFoldDB" id="A0AAE3VMN4"/>
<comment type="caution">
    <text evidence="1">The sequence shown here is derived from an EMBL/GenBank/DDBJ whole genome shotgun (WGS) entry which is preliminary data.</text>
</comment>
<sequence>MPEYDQQHVETDPVIISAAEAWSYLRLNDRQRVNDAVKSVLAPMAKGTNLEAIVAGQNLLRLVVRPATESEPAVMESDAALLRRYLLSLDRPSIGSIGRYLLDAWTVWPGMGDARVNGRAVHGRLGDTDVVITGQGGADPTPTEIALVTAAVTNPNVKPEAHGVSVLAATRLEYSGDLVVEVPAIGPDAGVVRQEAEDRVSVAAAERTRIGGELPGGYLPSAAYGANVIKVRDLAPVTIEPDPYTVPVLASLSVTAEIRS</sequence>
<organism evidence="1 2">
    <name type="scientific">Amorphus orientalis</name>
    <dbReference type="NCBI Taxonomy" id="649198"/>
    <lineage>
        <taxon>Bacteria</taxon>
        <taxon>Pseudomonadati</taxon>
        <taxon>Pseudomonadota</taxon>
        <taxon>Alphaproteobacteria</taxon>
        <taxon>Hyphomicrobiales</taxon>
        <taxon>Amorphaceae</taxon>
        <taxon>Amorphus</taxon>
    </lineage>
</organism>
<name>A0AAE3VMN4_9HYPH</name>
<evidence type="ECO:0000313" key="2">
    <source>
        <dbReference type="Proteomes" id="UP001229244"/>
    </source>
</evidence>
<dbReference type="RefSeq" id="WP_306884638.1">
    <property type="nucleotide sequence ID" value="NZ_JAUSUL010000001.1"/>
</dbReference>
<reference evidence="1" key="1">
    <citation type="submission" date="2023-07" db="EMBL/GenBank/DDBJ databases">
        <title>Genomic Encyclopedia of Type Strains, Phase IV (KMG-IV): sequencing the most valuable type-strain genomes for metagenomic binning, comparative biology and taxonomic classification.</title>
        <authorList>
            <person name="Goeker M."/>
        </authorList>
    </citation>
    <scope>NUCLEOTIDE SEQUENCE</scope>
    <source>
        <strain evidence="1">DSM 21202</strain>
    </source>
</reference>
<protein>
    <submittedName>
        <fullName evidence="1">Phage-related baseplate assembly protein</fullName>
    </submittedName>
</protein>
<accession>A0AAE3VMN4</accession>
<gene>
    <name evidence="1" type="ORF">J2S73_001289</name>
</gene>
<keyword evidence="2" id="KW-1185">Reference proteome</keyword>
<dbReference type="Proteomes" id="UP001229244">
    <property type="component" value="Unassembled WGS sequence"/>
</dbReference>
<evidence type="ECO:0000313" key="1">
    <source>
        <dbReference type="EMBL" id="MDQ0314852.1"/>
    </source>
</evidence>
<dbReference type="EMBL" id="JAUSUL010000001">
    <property type="protein sequence ID" value="MDQ0314852.1"/>
    <property type="molecule type" value="Genomic_DNA"/>
</dbReference>